<dbReference type="AlphaFoldDB" id="A0A6A6PWG5"/>
<dbReference type="OrthoDB" id="273452at2759"/>
<dbReference type="GO" id="GO:0047372">
    <property type="term" value="F:monoacylglycerol lipase activity"/>
    <property type="evidence" value="ECO:0007669"/>
    <property type="project" value="TreeGrafter"/>
</dbReference>
<dbReference type="InterPro" id="IPR007751">
    <property type="entry name" value="DUF676_lipase-like"/>
</dbReference>
<reference evidence="6" key="1">
    <citation type="journal article" date="2020" name="Stud. Mycol.">
        <title>101 Dothideomycetes genomes: a test case for predicting lifestyles and emergence of pathogens.</title>
        <authorList>
            <person name="Haridas S."/>
            <person name="Albert R."/>
            <person name="Binder M."/>
            <person name="Bloem J."/>
            <person name="Labutti K."/>
            <person name="Salamov A."/>
            <person name="Andreopoulos B."/>
            <person name="Baker S."/>
            <person name="Barry K."/>
            <person name="Bills G."/>
            <person name="Bluhm B."/>
            <person name="Cannon C."/>
            <person name="Castanera R."/>
            <person name="Culley D."/>
            <person name="Daum C."/>
            <person name="Ezra D."/>
            <person name="Gonzalez J."/>
            <person name="Henrissat B."/>
            <person name="Kuo A."/>
            <person name="Liang C."/>
            <person name="Lipzen A."/>
            <person name="Lutzoni F."/>
            <person name="Magnuson J."/>
            <person name="Mondo S."/>
            <person name="Nolan M."/>
            <person name="Ohm R."/>
            <person name="Pangilinan J."/>
            <person name="Park H.-J."/>
            <person name="Ramirez L."/>
            <person name="Alfaro M."/>
            <person name="Sun H."/>
            <person name="Tritt A."/>
            <person name="Yoshinaga Y."/>
            <person name="Zwiers L.-H."/>
            <person name="Turgeon B."/>
            <person name="Goodwin S."/>
            <person name="Spatafora J."/>
            <person name="Crous P."/>
            <person name="Grigoriev I."/>
        </authorList>
    </citation>
    <scope>NUCLEOTIDE SEQUENCE</scope>
    <source>
        <strain evidence="6">CBS 113389</strain>
    </source>
</reference>
<feature type="region of interest" description="Disordered" evidence="3">
    <location>
        <begin position="338"/>
        <end position="374"/>
    </location>
</feature>
<evidence type="ECO:0000259" key="5">
    <source>
        <dbReference type="Pfam" id="PF05057"/>
    </source>
</evidence>
<dbReference type="GO" id="GO:0004622">
    <property type="term" value="F:phosphatidylcholine lysophospholipase activity"/>
    <property type="evidence" value="ECO:0007669"/>
    <property type="project" value="TreeGrafter"/>
</dbReference>
<feature type="compositionally biased region" description="Low complexity" evidence="3">
    <location>
        <begin position="352"/>
        <end position="362"/>
    </location>
</feature>
<protein>
    <submittedName>
        <fullName evidence="6">Putative serine esterase-domain-containing protein</fullName>
    </submittedName>
</protein>
<organism evidence="6 7">
    <name type="scientific">Neohortaea acidophila</name>
    <dbReference type="NCBI Taxonomy" id="245834"/>
    <lineage>
        <taxon>Eukaryota</taxon>
        <taxon>Fungi</taxon>
        <taxon>Dikarya</taxon>
        <taxon>Ascomycota</taxon>
        <taxon>Pezizomycotina</taxon>
        <taxon>Dothideomycetes</taxon>
        <taxon>Dothideomycetidae</taxon>
        <taxon>Mycosphaerellales</taxon>
        <taxon>Teratosphaeriaceae</taxon>
        <taxon>Neohortaea</taxon>
    </lineage>
</organism>
<sequence length="442" mass="50232">MDSPNPSSTIHLCVLVHGLWGNPVHLNHLRDALQAQHPQDRLHILVAKSNADYNTYDGIEVGGERVTHEVEQTIRELEKEGAKVQKISVTGYSLGGLVARYAIGLLYKSGVFDKVEPVNFATFATPHLGVRTPKLGYRAYIWNIMGSKTLSTSGEQMFTFDTFRDTGRPLLSIMADRQSIFMKGLRMFKNKSLYANTINDRSVPYYTAFISRTDPYVDLEKVDLHYQRGQEDPVVLEPTLPVTLKKPRTEQLTTYERLSVLTQQTKTTLPFYALLFTLLPIALPAFLVNSVYQTYRSVQRVKLHESDHAGIGLGRYRIPLFEEAQHVQDRVYEELAERSREEYLPTPPPEPASSAISSSSASDTAKLSRTETAKEDSPFPVLALTEEQFEMIDNLDSLDFTKFPVHIQRHRHTHAAIVVRMQKDAFAEGRVVVRHWAQRFEI</sequence>
<evidence type="ECO:0000256" key="3">
    <source>
        <dbReference type="SAM" id="MobiDB-lite"/>
    </source>
</evidence>
<dbReference type="GO" id="GO:0016042">
    <property type="term" value="P:lipid catabolic process"/>
    <property type="evidence" value="ECO:0007669"/>
    <property type="project" value="UniProtKB-KW"/>
</dbReference>
<name>A0A6A6PWG5_9PEZI</name>
<dbReference type="EMBL" id="MU001634">
    <property type="protein sequence ID" value="KAF2484081.1"/>
    <property type="molecule type" value="Genomic_DNA"/>
</dbReference>
<accession>A0A6A6PWG5</accession>
<keyword evidence="2" id="KW-0442">Lipid degradation</keyword>
<dbReference type="SUPFAM" id="SSF53474">
    <property type="entry name" value="alpha/beta-Hydrolases"/>
    <property type="match status" value="1"/>
</dbReference>
<dbReference type="Pfam" id="PF05057">
    <property type="entry name" value="DUF676"/>
    <property type="match status" value="1"/>
</dbReference>
<dbReference type="InterPro" id="IPR029058">
    <property type="entry name" value="AB_hydrolase_fold"/>
</dbReference>
<dbReference type="PANTHER" id="PTHR12482:SF65">
    <property type="entry name" value="ESTERASE, PUTATIVE (AFU_ORTHOLOGUE AFUA_3G12320)-RELATED"/>
    <property type="match status" value="1"/>
</dbReference>
<dbReference type="PANTHER" id="PTHR12482">
    <property type="entry name" value="LIPASE ROG1-RELATED-RELATED"/>
    <property type="match status" value="1"/>
</dbReference>
<dbReference type="Gene3D" id="3.40.50.1820">
    <property type="entry name" value="alpha/beta hydrolase"/>
    <property type="match status" value="1"/>
</dbReference>
<dbReference type="GO" id="GO:0005811">
    <property type="term" value="C:lipid droplet"/>
    <property type="evidence" value="ECO:0007669"/>
    <property type="project" value="TreeGrafter"/>
</dbReference>
<feature type="transmembrane region" description="Helical" evidence="4">
    <location>
        <begin position="269"/>
        <end position="292"/>
    </location>
</feature>
<evidence type="ECO:0000313" key="7">
    <source>
        <dbReference type="Proteomes" id="UP000799767"/>
    </source>
</evidence>
<keyword evidence="7" id="KW-1185">Reference proteome</keyword>
<proteinExistence type="inferred from homology"/>
<evidence type="ECO:0000256" key="4">
    <source>
        <dbReference type="SAM" id="Phobius"/>
    </source>
</evidence>
<keyword evidence="4" id="KW-1133">Transmembrane helix</keyword>
<keyword evidence="2" id="KW-0443">Lipid metabolism</keyword>
<dbReference type="GeneID" id="54470312"/>
<gene>
    <name evidence="6" type="ORF">BDY17DRAFT_120968</name>
</gene>
<dbReference type="Proteomes" id="UP000799767">
    <property type="component" value="Unassembled WGS sequence"/>
</dbReference>
<keyword evidence="4" id="KW-0812">Transmembrane</keyword>
<keyword evidence="4" id="KW-0472">Membrane</keyword>
<evidence type="ECO:0000313" key="6">
    <source>
        <dbReference type="EMBL" id="KAF2484081.1"/>
    </source>
</evidence>
<dbReference type="InterPro" id="IPR044294">
    <property type="entry name" value="Lipase-like"/>
</dbReference>
<feature type="domain" description="DUF676" evidence="5">
    <location>
        <begin position="8"/>
        <end position="207"/>
    </location>
</feature>
<evidence type="ECO:0000256" key="1">
    <source>
        <dbReference type="ARBA" id="ARBA00007920"/>
    </source>
</evidence>
<evidence type="ECO:0000256" key="2">
    <source>
        <dbReference type="ARBA" id="ARBA00022963"/>
    </source>
</evidence>
<dbReference type="RefSeq" id="XP_033590651.1">
    <property type="nucleotide sequence ID" value="XM_033729310.1"/>
</dbReference>
<comment type="similarity">
    <text evidence="1">Belongs to the putative lipase ROG1 family.</text>
</comment>